<evidence type="ECO:0000259" key="10">
    <source>
        <dbReference type="PROSITE" id="PS51007"/>
    </source>
</evidence>
<dbReference type="PANTHER" id="PTHR33751">
    <property type="entry name" value="CBB3-TYPE CYTOCHROME C OXIDASE SUBUNIT FIXP"/>
    <property type="match status" value="1"/>
</dbReference>
<dbReference type="PIRSF" id="PIRSF000005">
    <property type="entry name" value="Cytochrome_c4"/>
    <property type="match status" value="1"/>
</dbReference>
<dbReference type="InterPro" id="IPR036909">
    <property type="entry name" value="Cyt_c-like_dom_sf"/>
</dbReference>
<keyword evidence="4 8" id="KW-0479">Metal-binding</keyword>
<keyword evidence="6" id="KW-0249">Electron transport</keyword>
<name>A0ABV9QAD2_9BURK</name>
<sequence>MVKRIPVALATALLAVCALQPVAAQPSRARATADVDLSARLKEVQANPALEENLFKLGRKVAAVCVHCHGDGGNSLNPDIPNLAGQNPAYLLEQLRLFATGQRRNEFMEGMIKSMNSDEKVGMVLFYSAQTVNHKPSTTPALADKGKVVYQKQCLACHGANGLGNEQIARIAGQQPGYLRKMLDRYRTAQSGPLAKSIMTPTMRSMSDADIQAVVAFVTAMP</sequence>
<feature type="signal peptide" evidence="9">
    <location>
        <begin position="1"/>
        <end position="23"/>
    </location>
</feature>
<protein>
    <submittedName>
        <fullName evidence="11">C-type cytochrome</fullName>
    </submittedName>
</protein>
<proteinExistence type="predicted"/>
<dbReference type="EMBL" id="JBHSHJ010000002">
    <property type="protein sequence ID" value="MFC4788155.1"/>
    <property type="molecule type" value="Genomic_DNA"/>
</dbReference>
<feature type="domain" description="Cytochrome c" evidence="10">
    <location>
        <begin position="141"/>
        <end position="222"/>
    </location>
</feature>
<dbReference type="RefSeq" id="WP_382430292.1">
    <property type="nucleotide sequence ID" value="NZ_JBHSHJ010000002.1"/>
</dbReference>
<accession>A0ABV9QAD2</accession>
<gene>
    <name evidence="11" type="ORF">ACFO6X_04040</name>
</gene>
<organism evidence="11 12">
    <name type="scientific">Giesbergeria sinuosa</name>
    <dbReference type="NCBI Taxonomy" id="80883"/>
    <lineage>
        <taxon>Bacteria</taxon>
        <taxon>Pseudomonadati</taxon>
        <taxon>Pseudomonadota</taxon>
        <taxon>Betaproteobacteria</taxon>
        <taxon>Burkholderiales</taxon>
        <taxon>Comamonadaceae</taxon>
        <taxon>Giesbergeria</taxon>
    </lineage>
</organism>
<evidence type="ECO:0000256" key="5">
    <source>
        <dbReference type="ARBA" id="ARBA00022764"/>
    </source>
</evidence>
<comment type="caution">
    <text evidence="11">The sequence shown here is derived from an EMBL/GenBank/DDBJ whole genome shotgun (WGS) entry which is preliminary data.</text>
</comment>
<keyword evidence="12" id="KW-1185">Reference proteome</keyword>
<evidence type="ECO:0000313" key="11">
    <source>
        <dbReference type="EMBL" id="MFC4788155.1"/>
    </source>
</evidence>
<evidence type="ECO:0000256" key="3">
    <source>
        <dbReference type="ARBA" id="ARBA00022617"/>
    </source>
</evidence>
<dbReference type="Gene3D" id="1.10.760.10">
    <property type="entry name" value="Cytochrome c-like domain"/>
    <property type="match status" value="2"/>
</dbReference>
<dbReference type="Pfam" id="PF00034">
    <property type="entry name" value="Cytochrom_C"/>
    <property type="match status" value="1"/>
</dbReference>
<keyword evidence="2" id="KW-0813">Transport</keyword>
<dbReference type="PROSITE" id="PS51007">
    <property type="entry name" value="CYTC"/>
    <property type="match status" value="2"/>
</dbReference>
<comment type="subcellular location">
    <subcellularLocation>
        <location evidence="1">Periplasm</location>
    </subcellularLocation>
</comment>
<reference evidence="12" key="1">
    <citation type="journal article" date="2019" name="Int. J. Syst. Evol. Microbiol.">
        <title>The Global Catalogue of Microorganisms (GCM) 10K type strain sequencing project: providing services to taxonomists for standard genome sequencing and annotation.</title>
        <authorList>
            <consortium name="The Broad Institute Genomics Platform"/>
            <consortium name="The Broad Institute Genome Sequencing Center for Infectious Disease"/>
            <person name="Wu L."/>
            <person name="Ma J."/>
        </authorList>
    </citation>
    <scope>NUCLEOTIDE SEQUENCE [LARGE SCALE GENOMIC DNA]</scope>
    <source>
        <strain evidence="12">CCUG 49452</strain>
    </source>
</reference>
<dbReference type="InterPro" id="IPR009056">
    <property type="entry name" value="Cyt_c-like_dom"/>
</dbReference>
<evidence type="ECO:0000256" key="1">
    <source>
        <dbReference type="ARBA" id="ARBA00004418"/>
    </source>
</evidence>
<evidence type="ECO:0000313" key="12">
    <source>
        <dbReference type="Proteomes" id="UP001596001"/>
    </source>
</evidence>
<evidence type="ECO:0000256" key="8">
    <source>
        <dbReference type="PROSITE-ProRule" id="PRU00433"/>
    </source>
</evidence>
<keyword evidence="5" id="KW-0574">Periplasm</keyword>
<keyword evidence="9" id="KW-0732">Signal</keyword>
<feature type="domain" description="Cytochrome c" evidence="10">
    <location>
        <begin position="46"/>
        <end position="131"/>
    </location>
</feature>
<evidence type="ECO:0000256" key="6">
    <source>
        <dbReference type="ARBA" id="ARBA00022982"/>
    </source>
</evidence>
<evidence type="ECO:0000256" key="9">
    <source>
        <dbReference type="SAM" id="SignalP"/>
    </source>
</evidence>
<dbReference type="Proteomes" id="UP001596001">
    <property type="component" value="Unassembled WGS sequence"/>
</dbReference>
<evidence type="ECO:0000256" key="4">
    <source>
        <dbReference type="ARBA" id="ARBA00022723"/>
    </source>
</evidence>
<evidence type="ECO:0000256" key="2">
    <source>
        <dbReference type="ARBA" id="ARBA00022448"/>
    </source>
</evidence>
<feature type="chain" id="PRO_5046910559" evidence="9">
    <location>
        <begin position="24"/>
        <end position="222"/>
    </location>
</feature>
<dbReference type="InterPro" id="IPR024167">
    <property type="entry name" value="Cytochrome_c4-like"/>
</dbReference>
<dbReference type="InterPro" id="IPR050597">
    <property type="entry name" value="Cytochrome_c_Oxidase_Subunit"/>
</dbReference>
<dbReference type="SUPFAM" id="SSF46626">
    <property type="entry name" value="Cytochrome c"/>
    <property type="match status" value="2"/>
</dbReference>
<keyword evidence="7 8" id="KW-0408">Iron</keyword>
<keyword evidence="3 8" id="KW-0349">Heme</keyword>
<dbReference type="PANTHER" id="PTHR33751:SF9">
    <property type="entry name" value="CYTOCHROME C4"/>
    <property type="match status" value="1"/>
</dbReference>
<evidence type="ECO:0000256" key="7">
    <source>
        <dbReference type="ARBA" id="ARBA00023004"/>
    </source>
</evidence>